<dbReference type="InterPro" id="IPR036397">
    <property type="entry name" value="RNaseH_sf"/>
</dbReference>
<evidence type="ECO:0000313" key="2">
    <source>
        <dbReference type="Proteomes" id="UP001258017"/>
    </source>
</evidence>
<dbReference type="PANTHER" id="PTHR38681">
    <property type="entry name" value="RETROVIRUS-RELATED POL POLYPROTEIN FROM TRANSPOSON 412-LIKE PROTEIN-RELATED"/>
    <property type="match status" value="1"/>
</dbReference>
<dbReference type="EMBL" id="JAIFRP010004363">
    <property type="protein sequence ID" value="KAK2577094.1"/>
    <property type="molecule type" value="Genomic_DNA"/>
</dbReference>
<proteinExistence type="predicted"/>
<comment type="caution">
    <text evidence="1">The sequence shown here is derived from an EMBL/GenBank/DDBJ whole genome shotgun (WGS) entry which is preliminary data.</text>
</comment>
<reference evidence="1" key="1">
    <citation type="submission" date="2021-08" db="EMBL/GenBank/DDBJ databases">
        <authorList>
            <person name="Misof B."/>
            <person name="Oliver O."/>
            <person name="Podsiadlowski L."/>
            <person name="Donath A."/>
            <person name="Peters R."/>
            <person name="Mayer C."/>
            <person name="Rust J."/>
            <person name="Gunkel S."/>
            <person name="Lesny P."/>
            <person name="Martin S."/>
            <person name="Oeyen J.P."/>
            <person name="Petersen M."/>
            <person name="Panagiotis P."/>
            <person name="Wilbrandt J."/>
            <person name="Tanja T."/>
        </authorList>
    </citation>
    <scope>NUCLEOTIDE SEQUENCE</scope>
    <source>
        <strain evidence="1">GBR_01_08_01A</strain>
        <tissue evidence="1">Thorax + abdomen</tissue>
    </source>
</reference>
<reference evidence="1" key="2">
    <citation type="journal article" date="2023" name="Commun. Biol.">
        <title>Intrasexual cuticular hydrocarbon dimorphism in a wasp sheds light on hydrocarbon biosynthesis genes in Hymenoptera.</title>
        <authorList>
            <person name="Moris V.C."/>
            <person name="Podsiadlowski L."/>
            <person name="Martin S."/>
            <person name="Oeyen J.P."/>
            <person name="Donath A."/>
            <person name="Petersen M."/>
            <person name="Wilbrandt J."/>
            <person name="Misof B."/>
            <person name="Liedtke D."/>
            <person name="Thamm M."/>
            <person name="Scheiner R."/>
            <person name="Schmitt T."/>
            <person name="Niehuis O."/>
        </authorList>
    </citation>
    <scope>NUCLEOTIDE SEQUENCE</scope>
    <source>
        <strain evidence="1">GBR_01_08_01A</strain>
    </source>
</reference>
<dbReference type="GO" id="GO:0003676">
    <property type="term" value="F:nucleic acid binding"/>
    <property type="evidence" value="ECO:0007669"/>
    <property type="project" value="InterPro"/>
</dbReference>
<dbReference type="AlphaFoldDB" id="A0AAD9RC98"/>
<protein>
    <submittedName>
        <fullName evidence="1">Uncharacterized protein</fullName>
    </submittedName>
</protein>
<organism evidence="1 2">
    <name type="scientific">Odynerus spinipes</name>
    <dbReference type="NCBI Taxonomy" id="1348599"/>
    <lineage>
        <taxon>Eukaryota</taxon>
        <taxon>Metazoa</taxon>
        <taxon>Ecdysozoa</taxon>
        <taxon>Arthropoda</taxon>
        <taxon>Hexapoda</taxon>
        <taxon>Insecta</taxon>
        <taxon>Pterygota</taxon>
        <taxon>Neoptera</taxon>
        <taxon>Endopterygota</taxon>
        <taxon>Hymenoptera</taxon>
        <taxon>Apocrita</taxon>
        <taxon>Aculeata</taxon>
        <taxon>Vespoidea</taxon>
        <taxon>Vespidae</taxon>
        <taxon>Eumeninae</taxon>
        <taxon>Odynerus</taxon>
    </lineage>
</organism>
<dbReference type="PANTHER" id="PTHR38681:SF1">
    <property type="entry name" value="RETROVIRUS-RELATED POL POLYPROTEIN FROM TRANSPOSON 412-LIKE PROTEIN"/>
    <property type="match status" value="1"/>
</dbReference>
<gene>
    <name evidence="1" type="ORF">KPH14_001013</name>
</gene>
<evidence type="ECO:0000313" key="1">
    <source>
        <dbReference type="EMBL" id="KAK2577094.1"/>
    </source>
</evidence>
<dbReference type="Gene3D" id="3.30.420.10">
    <property type="entry name" value="Ribonuclease H-like superfamily/Ribonuclease H"/>
    <property type="match status" value="1"/>
</dbReference>
<dbReference type="Proteomes" id="UP001258017">
    <property type="component" value="Unassembled WGS sequence"/>
</dbReference>
<name>A0AAD9RC98_9HYME</name>
<sequence length="74" mass="8792">MIERWHRSLKTSIMCHDDRNWVEALPIVLLGLRTSIKDDIKASAAELTYGTTLRLPEWMCQENRWNLHMMVHTK</sequence>
<accession>A0AAD9RC98</accession>
<keyword evidence="2" id="KW-1185">Reference proteome</keyword>